<reference evidence="6" key="1">
    <citation type="journal article" date="2021" name="Environ. Microbiol.">
        <title>Genomic characterization of three novel Desulfobacterota classes expand the metabolic and phylogenetic diversity of the phylum.</title>
        <authorList>
            <person name="Murphy C.L."/>
            <person name="Biggerstaff J."/>
            <person name="Eichhorn A."/>
            <person name="Ewing E."/>
            <person name="Shahan R."/>
            <person name="Soriano D."/>
            <person name="Stewart S."/>
            <person name="VanMol K."/>
            <person name="Walker R."/>
            <person name="Walters P."/>
            <person name="Elshahed M.S."/>
            <person name="Youssef N.H."/>
        </authorList>
    </citation>
    <scope>NUCLEOTIDE SEQUENCE</scope>
    <source>
        <strain evidence="6">Zod_Metabat.24</strain>
    </source>
</reference>
<dbReference type="PROSITE" id="PS00149">
    <property type="entry name" value="SULFATASE_2"/>
    <property type="match status" value="1"/>
</dbReference>
<keyword evidence="2" id="KW-0479">Metal-binding</keyword>
<dbReference type="InterPro" id="IPR006311">
    <property type="entry name" value="TAT_signal"/>
</dbReference>
<comment type="similarity">
    <text evidence="1">Belongs to the sulfatase family.</text>
</comment>
<keyword evidence="4" id="KW-0106">Calcium</keyword>
<dbReference type="InterPro" id="IPR000917">
    <property type="entry name" value="Sulfatase_N"/>
</dbReference>
<evidence type="ECO:0000256" key="4">
    <source>
        <dbReference type="ARBA" id="ARBA00022837"/>
    </source>
</evidence>
<dbReference type="InterPro" id="IPR024607">
    <property type="entry name" value="Sulfatase_CS"/>
</dbReference>
<dbReference type="PANTHER" id="PTHR42693:SF33">
    <property type="entry name" value="ARYLSULFATASE"/>
    <property type="match status" value="1"/>
</dbReference>
<accession>A0A9D8KG08</accession>
<evidence type="ECO:0000313" key="7">
    <source>
        <dbReference type="Proteomes" id="UP000809273"/>
    </source>
</evidence>
<dbReference type="EMBL" id="JAFGIX010000046">
    <property type="protein sequence ID" value="MBN1573360.1"/>
    <property type="molecule type" value="Genomic_DNA"/>
</dbReference>
<dbReference type="PANTHER" id="PTHR42693">
    <property type="entry name" value="ARYLSULFATASE FAMILY MEMBER"/>
    <property type="match status" value="1"/>
</dbReference>
<dbReference type="SUPFAM" id="SSF53649">
    <property type="entry name" value="Alkaline phosphatase-like"/>
    <property type="match status" value="1"/>
</dbReference>
<dbReference type="GO" id="GO:0046872">
    <property type="term" value="F:metal ion binding"/>
    <property type="evidence" value="ECO:0007669"/>
    <property type="project" value="UniProtKB-KW"/>
</dbReference>
<dbReference type="CDD" id="cd16026">
    <property type="entry name" value="GALNS_like"/>
    <property type="match status" value="1"/>
</dbReference>
<dbReference type="PROSITE" id="PS00523">
    <property type="entry name" value="SULFATASE_1"/>
    <property type="match status" value="1"/>
</dbReference>
<comment type="caution">
    <text evidence="6">The sequence shown here is derived from an EMBL/GenBank/DDBJ whole genome shotgun (WGS) entry which is preliminary data.</text>
</comment>
<dbReference type="Gene3D" id="3.30.1120.10">
    <property type="match status" value="1"/>
</dbReference>
<gene>
    <name evidence="6" type="ORF">JW984_09220</name>
</gene>
<evidence type="ECO:0000256" key="1">
    <source>
        <dbReference type="ARBA" id="ARBA00008779"/>
    </source>
</evidence>
<dbReference type="PROSITE" id="PS51318">
    <property type="entry name" value="TAT"/>
    <property type="match status" value="1"/>
</dbReference>
<name>A0A9D8KG08_9DELT</name>
<keyword evidence="3" id="KW-0378">Hydrolase</keyword>
<dbReference type="Proteomes" id="UP000809273">
    <property type="component" value="Unassembled WGS sequence"/>
</dbReference>
<protein>
    <submittedName>
        <fullName evidence="6">Sulfatase</fullName>
    </submittedName>
</protein>
<dbReference type="InterPro" id="IPR017850">
    <property type="entry name" value="Alkaline_phosphatase_core_sf"/>
</dbReference>
<reference evidence="6" key="2">
    <citation type="submission" date="2021-01" db="EMBL/GenBank/DDBJ databases">
        <authorList>
            <person name="Hahn C.R."/>
            <person name="Youssef N.H."/>
            <person name="Elshahed M."/>
        </authorList>
    </citation>
    <scope>NUCLEOTIDE SEQUENCE</scope>
    <source>
        <strain evidence="6">Zod_Metabat.24</strain>
    </source>
</reference>
<dbReference type="Pfam" id="PF14707">
    <property type="entry name" value="Sulfatase_C"/>
    <property type="match status" value="1"/>
</dbReference>
<dbReference type="Gene3D" id="3.40.720.10">
    <property type="entry name" value="Alkaline Phosphatase, subunit A"/>
    <property type="match status" value="1"/>
</dbReference>
<evidence type="ECO:0000259" key="5">
    <source>
        <dbReference type="Pfam" id="PF00884"/>
    </source>
</evidence>
<dbReference type="AlphaFoldDB" id="A0A9D8KG08"/>
<evidence type="ECO:0000256" key="2">
    <source>
        <dbReference type="ARBA" id="ARBA00022723"/>
    </source>
</evidence>
<evidence type="ECO:0000256" key="3">
    <source>
        <dbReference type="ARBA" id="ARBA00022801"/>
    </source>
</evidence>
<dbReference type="InterPro" id="IPR050738">
    <property type="entry name" value="Sulfatase"/>
</dbReference>
<proteinExistence type="inferred from homology"/>
<sequence>MRSPLKTGLKERAMKKDLIVEDPSPAGRVEERPVDRRSFLKLGAAGAMSAACAGTMLAGCASKDYKSEVMSEIDPSVYVDPEKDALKVADVISPVEGFTGTPPNIIYILTDDLGYGDLGCYGGRAVDTPNIDRLSEEGTRFTDFYVCSALCSPSRAGLLTGRYPHRTGVTFPFPAEGGSVFKEFMRWVGHQFANLGALDLIAGYSIASGLPLSEITIAEALKLSGYATACIGKWHLGDFTVNEDYLPRKHGFDYFIGFNGANDDWPVAFWENETELVEDIGLSQKRYTRLFHEKALEFLKKTKKDRPFFLYLAHKDPHQPCLPADDFEGSSDGGPYGDTIRQVDWSVGEIMRYLRENGLDKNTLVIFTSDNGPWYNGSTGGLRGRKGQSYEGGYRVPMIARWPGRIPAGRVSSEPAMNIDFFPTFLALAGLGNPTDRVIDGVDIGGILTGKEKVTGREKGMPERPLFFFHDDEIDAVRSGKWKYFRYVNHNSWPIPLDKPNNFVGTNGASRTYTYPVETGEMKTVRALGTWPNLYDVEKDPLESYDVAERYPEVVERLHGVLVKFEKEFYKNPRGWLDR</sequence>
<feature type="domain" description="Sulfatase N-terminal" evidence="5">
    <location>
        <begin position="103"/>
        <end position="430"/>
    </location>
</feature>
<dbReference type="Pfam" id="PF00884">
    <property type="entry name" value="Sulfatase"/>
    <property type="match status" value="1"/>
</dbReference>
<evidence type="ECO:0000313" key="6">
    <source>
        <dbReference type="EMBL" id="MBN1573360.1"/>
    </source>
</evidence>
<dbReference type="GO" id="GO:0004065">
    <property type="term" value="F:arylsulfatase activity"/>
    <property type="evidence" value="ECO:0007669"/>
    <property type="project" value="TreeGrafter"/>
</dbReference>
<organism evidence="6 7">
    <name type="scientific">Candidatus Zymogenus saltonus</name>
    <dbReference type="NCBI Taxonomy" id="2844893"/>
    <lineage>
        <taxon>Bacteria</taxon>
        <taxon>Deltaproteobacteria</taxon>
        <taxon>Candidatus Zymogenia</taxon>
        <taxon>Candidatus Zymogeniales</taxon>
        <taxon>Candidatus Zymogenaceae</taxon>
        <taxon>Candidatus Zymogenus</taxon>
    </lineage>
</organism>